<feature type="compositionally biased region" description="Basic residues" evidence="8">
    <location>
        <begin position="18"/>
        <end position="29"/>
    </location>
</feature>
<dbReference type="Proteomes" id="UP001479436">
    <property type="component" value="Unassembled WGS sequence"/>
</dbReference>
<name>A0ABR2WTJ2_9FUNG</name>
<evidence type="ECO:0000256" key="7">
    <source>
        <dbReference type="ARBA" id="ARBA00029496"/>
    </source>
</evidence>
<evidence type="ECO:0000256" key="1">
    <source>
        <dbReference type="ARBA" id="ARBA00004123"/>
    </source>
</evidence>
<evidence type="ECO:0000313" key="9">
    <source>
        <dbReference type="EMBL" id="KAK9764825.1"/>
    </source>
</evidence>
<reference evidence="9 10" key="1">
    <citation type="submission" date="2023-04" db="EMBL/GenBank/DDBJ databases">
        <title>Genome of Basidiobolus ranarum AG-B5.</title>
        <authorList>
            <person name="Stajich J.E."/>
            <person name="Carter-House D."/>
            <person name="Gryganskyi A."/>
        </authorList>
    </citation>
    <scope>NUCLEOTIDE SEQUENCE [LARGE SCALE GENOMIC DNA]</scope>
    <source>
        <strain evidence="9 10">AG-B5</strain>
    </source>
</reference>
<gene>
    <name evidence="9" type="ORF">K7432_007368</name>
</gene>
<keyword evidence="6" id="KW-0539">Nucleus</keyword>
<evidence type="ECO:0000256" key="2">
    <source>
        <dbReference type="ARBA" id="ARBA00006661"/>
    </source>
</evidence>
<sequence length="923" mass="104889">MDTDSEDAFEDAPLPRPRIVRVNKTRSRTLKSSEKPTEPEPNFSKTTNKIKRRELPEIPVETVNNKILKVKSPKTYGINTKRPKRTDIPLKITSNRDLGCTPNFTKKKFVLDCVELFTEKQYSPESSRSDDGLAPIGNVSHIFNRSKARQSRKSSEQRTSVPHSPSIDLPQPFIPDESSQKPDPGIGEKETRTVENSKDSSEFSRNQKRVITLDSQDSTTDDSGEEWEEERIRFLKIFSGLETALFQADTLQSFMESKSQLARSQRVYNSASANRKVDELSQIIGEYTGKSLETISYFEDQIILLRMDLAKKLKILVQERERKLQPFLSSQPDASCNSMVSPKQDIGEPDSLPLDEIHPFYESSPCNLSKIQGSSFDDLDTDMILSGVGEIPMLKTQESPQRQDIIDLEPQKLRNPQRSTSPAMDVEPSQKSPKTINSSSSIRLSLLPTDSTKEEALKFIESPHTTYKSAITTRTPSPLPPLSWNLNDELEKLNNQDIESSCRSDATTYDLDLRTPPPLPPLRTELSDGYLYSYEGLSRSPSPVLLSHPDEDFGDVSIFTPEKSNDPLLTYQSPAPLDHDENHEPLENQLSGMRISQEPHSLTLDEDDNFDCYSRKTVSPWRDLTPRARLSTNYENRYERPLDQHSDNDHEADLLEYDLIDVEPPGTLYYMPSPSPPHVASTMNIEFERYSPQKPIRTALERPISSSQPAFRPPKSTKVSSTQPVSKPMPDYKSMSLDTLKDHAKVYGLRVNSSRTLISQLEHIWKNLYDTPSTENSTLTLSQPTLKSRNSTTQPLNRSKPTSSLRVASRASSTSEMDTDDDENDLDGSIWDLTETDTTEIEVTSNESPLEEVFFNFIKNDTQLYNSILCYKPVDFEKLYEDITQAGHIFKRHTLRDFLDNRGILAIFSKEGWRARRAPPQRR</sequence>
<evidence type="ECO:0000256" key="6">
    <source>
        <dbReference type="ARBA" id="ARBA00023242"/>
    </source>
</evidence>
<keyword evidence="10" id="KW-1185">Reference proteome</keyword>
<keyword evidence="4" id="KW-0233">DNA recombination</keyword>
<feature type="compositionally biased region" description="Acidic residues" evidence="8">
    <location>
        <begin position="1"/>
        <end position="10"/>
    </location>
</feature>
<feature type="region of interest" description="Disordered" evidence="8">
    <location>
        <begin position="143"/>
        <end position="225"/>
    </location>
</feature>
<feature type="compositionally biased region" description="Polar residues" evidence="8">
    <location>
        <begin position="773"/>
        <end position="806"/>
    </location>
</feature>
<feature type="compositionally biased region" description="Basic and acidic residues" evidence="8">
    <location>
        <begin position="186"/>
        <end position="202"/>
    </location>
</feature>
<keyword evidence="5" id="KW-0234">DNA repair</keyword>
<evidence type="ECO:0000313" key="10">
    <source>
        <dbReference type="Proteomes" id="UP001479436"/>
    </source>
</evidence>
<protein>
    <recommendedName>
        <fullName evidence="7">Structure-specific endonuclease subunit SLX4</fullName>
    </recommendedName>
</protein>
<comment type="subcellular location">
    <subcellularLocation>
        <location evidence="1">Nucleus</location>
    </subcellularLocation>
</comment>
<feature type="compositionally biased region" description="Acidic residues" evidence="8">
    <location>
        <begin position="817"/>
        <end position="826"/>
    </location>
</feature>
<dbReference type="InterPro" id="IPR018574">
    <property type="entry name" value="Structure-sp_endonuc_su_Slx4"/>
</dbReference>
<proteinExistence type="inferred from homology"/>
<evidence type="ECO:0000256" key="5">
    <source>
        <dbReference type="ARBA" id="ARBA00023204"/>
    </source>
</evidence>
<feature type="region of interest" description="Disordered" evidence="8">
    <location>
        <begin position="702"/>
        <end position="732"/>
    </location>
</feature>
<evidence type="ECO:0000256" key="8">
    <source>
        <dbReference type="SAM" id="MobiDB-lite"/>
    </source>
</evidence>
<dbReference type="EMBL" id="JASJQH010000361">
    <property type="protein sequence ID" value="KAK9764825.1"/>
    <property type="molecule type" value="Genomic_DNA"/>
</dbReference>
<evidence type="ECO:0000256" key="4">
    <source>
        <dbReference type="ARBA" id="ARBA00023172"/>
    </source>
</evidence>
<feature type="compositionally biased region" description="Polar residues" evidence="8">
    <location>
        <begin position="328"/>
        <end position="341"/>
    </location>
</feature>
<feature type="region of interest" description="Disordered" evidence="8">
    <location>
        <begin position="773"/>
        <end position="829"/>
    </location>
</feature>
<keyword evidence="3" id="KW-0227">DNA damage</keyword>
<comment type="caution">
    <text evidence="9">The sequence shown here is derived from an EMBL/GenBank/DDBJ whole genome shotgun (WGS) entry which is preliminary data.</text>
</comment>
<feature type="region of interest" description="Disordered" evidence="8">
    <location>
        <begin position="395"/>
        <end position="441"/>
    </location>
</feature>
<evidence type="ECO:0000256" key="3">
    <source>
        <dbReference type="ARBA" id="ARBA00022763"/>
    </source>
</evidence>
<dbReference type="Pfam" id="PF09494">
    <property type="entry name" value="Slx4"/>
    <property type="match status" value="1"/>
</dbReference>
<feature type="region of interest" description="Disordered" evidence="8">
    <location>
        <begin position="1"/>
        <end position="57"/>
    </location>
</feature>
<comment type="similarity">
    <text evidence="2">Belongs to the SLX4 family.</text>
</comment>
<organism evidence="9 10">
    <name type="scientific">Basidiobolus ranarum</name>
    <dbReference type="NCBI Taxonomy" id="34480"/>
    <lineage>
        <taxon>Eukaryota</taxon>
        <taxon>Fungi</taxon>
        <taxon>Fungi incertae sedis</taxon>
        <taxon>Zoopagomycota</taxon>
        <taxon>Entomophthoromycotina</taxon>
        <taxon>Basidiobolomycetes</taxon>
        <taxon>Basidiobolales</taxon>
        <taxon>Basidiobolaceae</taxon>
        <taxon>Basidiobolus</taxon>
    </lineage>
</organism>
<feature type="region of interest" description="Disordered" evidence="8">
    <location>
        <begin position="328"/>
        <end position="350"/>
    </location>
</feature>
<accession>A0ABR2WTJ2</accession>